<comment type="caution">
    <text evidence="9">The sequence shown here is derived from an EMBL/GenBank/DDBJ whole genome shotgun (WGS) entry which is preliminary data.</text>
</comment>
<dbReference type="EMBL" id="JAUBYV010000010">
    <property type="protein sequence ID" value="KAK2624521.1"/>
    <property type="molecule type" value="Genomic_DNA"/>
</dbReference>
<dbReference type="CDD" id="cd00250">
    <property type="entry name" value="CAS_like"/>
    <property type="match status" value="1"/>
</dbReference>
<evidence type="ECO:0000259" key="7">
    <source>
        <dbReference type="Pfam" id="PF02668"/>
    </source>
</evidence>
<proteinExistence type="inferred from homology"/>
<reference evidence="9" key="1">
    <citation type="submission" date="2023-06" db="EMBL/GenBank/DDBJ databases">
        <title>Draft genome of Marssonina rosae.</title>
        <authorList>
            <person name="Cheng Q."/>
        </authorList>
    </citation>
    <scope>NUCLEOTIDE SEQUENCE</scope>
    <source>
        <strain evidence="9">R4</strain>
    </source>
</reference>
<evidence type="ECO:0000256" key="3">
    <source>
        <dbReference type="ARBA" id="ARBA00022723"/>
    </source>
</evidence>
<keyword evidence="4" id="KW-0223">Dioxygenase</keyword>
<dbReference type="InterPro" id="IPR042098">
    <property type="entry name" value="TauD-like_sf"/>
</dbReference>
<gene>
    <name evidence="9" type="ORF">QTJ16_006471</name>
</gene>
<comment type="cofactor">
    <cofactor evidence="1">
        <name>Fe(2+)</name>
        <dbReference type="ChEBI" id="CHEBI:29033"/>
    </cofactor>
</comment>
<evidence type="ECO:0000256" key="2">
    <source>
        <dbReference type="ARBA" id="ARBA00008654"/>
    </source>
</evidence>
<evidence type="ECO:0008006" key="11">
    <source>
        <dbReference type="Google" id="ProtNLM"/>
    </source>
</evidence>
<protein>
    <recommendedName>
        <fullName evidence="11">Gamma-butyrobetaine dioxygenase</fullName>
    </recommendedName>
</protein>
<keyword evidence="6" id="KW-0408">Iron</keyword>
<keyword evidence="10" id="KW-1185">Reference proteome</keyword>
<organism evidence="9 10">
    <name type="scientific">Diplocarpon rosae</name>
    <dbReference type="NCBI Taxonomy" id="946125"/>
    <lineage>
        <taxon>Eukaryota</taxon>
        <taxon>Fungi</taxon>
        <taxon>Dikarya</taxon>
        <taxon>Ascomycota</taxon>
        <taxon>Pezizomycotina</taxon>
        <taxon>Leotiomycetes</taxon>
        <taxon>Helotiales</taxon>
        <taxon>Drepanopezizaceae</taxon>
        <taxon>Diplocarpon</taxon>
    </lineage>
</organism>
<keyword evidence="3" id="KW-0479">Metal-binding</keyword>
<dbReference type="InterPro" id="IPR038492">
    <property type="entry name" value="GBBH-like_N_sf"/>
</dbReference>
<comment type="similarity">
    <text evidence="2">Belongs to the gamma-BBH/TMLD family.</text>
</comment>
<dbReference type="AlphaFoldDB" id="A0AAD9SVW4"/>
<name>A0AAD9SVW4_9HELO</name>
<evidence type="ECO:0000256" key="4">
    <source>
        <dbReference type="ARBA" id="ARBA00022964"/>
    </source>
</evidence>
<dbReference type="Gene3D" id="3.60.130.10">
    <property type="entry name" value="Clavaminate synthase-like"/>
    <property type="match status" value="1"/>
</dbReference>
<dbReference type="InterPro" id="IPR010376">
    <property type="entry name" value="GBBH-like_N"/>
</dbReference>
<dbReference type="Pfam" id="PF02668">
    <property type="entry name" value="TauD"/>
    <property type="match status" value="1"/>
</dbReference>
<dbReference type="InterPro" id="IPR003819">
    <property type="entry name" value="TauD/TfdA-like"/>
</dbReference>
<evidence type="ECO:0000256" key="6">
    <source>
        <dbReference type="ARBA" id="ARBA00023004"/>
    </source>
</evidence>
<evidence type="ECO:0000256" key="1">
    <source>
        <dbReference type="ARBA" id="ARBA00001954"/>
    </source>
</evidence>
<dbReference type="InterPro" id="IPR050411">
    <property type="entry name" value="AlphaKG_dependent_hydroxylases"/>
</dbReference>
<dbReference type="Pfam" id="PF06155">
    <property type="entry name" value="GBBH-like_N"/>
    <property type="match status" value="1"/>
</dbReference>
<sequence length="517" mass="60157">MGSLRLSARLHSGARLPVQCPDKNTIVRRVEYSPAVGRAELPRRETVLSNVYRKLASAPSIRYIEYSKSERSNFVQLYRDSRRSKLYHPVYLRDACTCSRCVDPSSGQKNFQTTDIPQTIKSTSVTHQEDGSVQVTWENDIPGFGTDHVSTYAPRFTSTTYTLEARRNDYSEKFRYRLWDMRRLREELQFINFEEYMNDDEKLYRALVLLKSYGIILIRGVPKSEKSVAEIAERIGTIRDTFYGRTWDVKSVPEAKNVAYTHQHLGLHMDLLYMKNPPGIQFLHCINNKCKGGESLFSDSFSAINKLGSEDKDILATENLAYHYRQPENRYYQERPLLEYEELVSLAGGRRGADAVKAIKFVNYSPPFQAKFPLSMRQQIHFARLERALRSFAKLVEDPRSVYEYRLKEGECVIFNNRRLLHGRREFSQLQESRLLKGTYVDTDVFDSRLCVLHERYKDAGIGWNYKTLTEAPEVFSFGDMSSDGKNNFVDEEARRLFLERKNLREAQAIEDEMLRS</sequence>
<dbReference type="GO" id="GO:0016706">
    <property type="term" value="F:2-oxoglutarate-dependent dioxygenase activity"/>
    <property type="evidence" value="ECO:0007669"/>
    <property type="project" value="UniProtKB-ARBA"/>
</dbReference>
<dbReference type="GO" id="GO:0046872">
    <property type="term" value="F:metal ion binding"/>
    <property type="evidence" value="ECO:0007669"/>
    <property type="project" value="UniProtKB-KW"/>
</dbReference>
<evidence type="ECO:0000313" key="10">
    <source>
        <dbReference type="Proteomes" id="UP001285354"/>
    </source>
</evidence>
<evidence type="ECO:0000313" key="9">
    <source>
        <dbReference type="EMBL" id="KAK2624521.1"/>
    </source>
</evidence>
<accession>A0AAD9SVW4</accession>
<evidence type="ECO:0000259" key="8">
    <source>
        <dbReference type="Pfam" id="PF06155"/>
    </source>
</evidence>
<dbReference type="GO" id="GO:0045329">
    <property type="term" value="P:carnitine biosynthetic process"/>
    <property type="evidence" value="ECO:0007669"/>
    <property type="project" value="TreeGrafter"/>
</dbReference>
<dbReference type="PANTHER" id="PTHR10696">
    <property type="entry name" value="GAMMA-BUTYROBETAINE HYDROXYLASE-RELATED"/>
    <property type="match status" value="1"/>
</dbReference>
<feature type="domain" description="TauD/TfdA-like" evidence="7">
    <location>
        <begin position="191"/>
        <end position="440"/>
    </location>
</feature>
<feature type="domain" description="Gamma-butyrobetaine hydroxylase-like N-terminal" evidence="8">
    <location>
        <begin position="74"/>
        <end position="139"/>
    </location>
</feature>
<evidence type="ECO:0000256" key="5">
    <source>
        <dbReference type="ARBA" id="ARBA00023002"/>
    </source>
</evidence>
<keyword evidence="5" id="KW-0560">Oxidoreductase</keyword>
<dbReference type="Gene3D" id="3.30.2020.30">
    <property type="match status" value="1"/>
</dbReference>
<dbReference type="SUPFAM" id="SSF51197">
    <property type="entry name" value="Clavaminate synthase-like"/>
    <property type="match status" value="1"/>
</dbReference>
<dbReference type="GO" id="GO:0005739">
    <property type="term" value="C:mitochondrion"/>
    <property type="evidence" value="ECO:0007669"/>
    <property type="project" value="TreeGrafter"/>
</dbReference>
<dbReference type="PANTHER" id="PTHR10696:SF25">
    <property type="entry name" value="OXIDOREDUCTASE AIM17-RELATED"/>
    <property type="match status" value="1"/>
</dbReference>
<dbReference type="Proteomes" id="UP001285354">
    <property type="component" value="Unassembled WGS sequence"/>
</dbReference>